<evidence type="ECO:0000313" key="10">
    <source>
        <dbReference type="EMBL" id="GMA20439.1"/>
    </source>
</evidence>
<accession>A0ABQ6HPP3</accession>
<dbReference type="Pfam" id="PF08533">
    <property type="entry name" value="Glyco_hydro_42C"/>
    <property type="match status" value="1"/>
</dbReference>
<dbReference type="Gene3D" id="3.20.20.80">
    <property type="entry name" value="Glycosidases"/>
    <property type="match status" value="1"/>
</dbReference>
<dbReference type="InterPro" id="IPR017853">
    <property type="entry name" value="GH"/>
</dbReference>
<dbReference type="InterPro" id="IPR013529">
    <property type="entry name" value="Glyco_hydro_42_N"/>
</dbReference>
<evidence type="ECO:0000256" key="5">
    <source>
        <dbReference type="ARBA" id="ARBA00023295"/>
    </source>
</evidence>
<evidence type="ECO:0000256" key="4">
    <source>
        <dbReference type="ARBA" id="ARBA00022801"/>
    </source>
</evidence>
<sequence length="668" mass="73381">MRTWPNDVVAFGGDYNPEQWPRSVWAEDIALMQRAGVTFVTLGVFSWSWIETKDGVYEFEWLDTIMDQLAAAGIAVDLATATAAPPVWLTAEHPEMLPVDHDGHVLWQGSRQAWCPSSILFRDKAVALATQMAKRYHDHPALALWHVSNEYGCHNVPCYCDRCAVAFRNWLQARYHDLEALNQAWGTAFWSQRYSDWEHVLPPRRTPTFSNPTHVLDYRRFQSDQLLAQHDAELQALREHSPGVPVTTNFMTMTGFRHLDYHQWASHVDVVSTDHYVVDALSDPLAEQSFSAAVTRGVAGGEPWLLMEHSTSAVNWQPVNPAKVPGQLLHDSLTHVAHGADTVGYFQWRQSRAGSEKYHSALVPHAGPETKRFAEVSQLGEILSRASELVGSRVESRVALLWDYQAQWAASGPAMPSEAVDYPATSIAVHRALRRRHVSADVVHPSADLSGYDVIVVPTLYLVTDEHAAAVAAAAERGAQVVVTYFSGIVDEDDHVRLGGYPGAFRDLVGVRAQEFYPLRVDETVALDDGTVGTIWSEDLTATDAEVLTSYADGPLAGGAALTRVSRGDGAAWYVSTELSDEGWDRLLGSVIDAAGVQPVGSATGDVELVRRRQADSSWLFALNHGTEAATVATAGHDLVSDEPVDGSLRLEPQGVAIVRESATVEKE</sequence>
<dbReference type="PIRSF" id="PIRSF001084">
    <property type="entry name" value="B-galactosidase"/>
    <property type="match status" value="1"/>
</dbReference>
<dbReference type="InterPro" id="IPR013739">
    <property type="entry name" value="Beta_galactosidase_C"/>
</dbReference>
<evidence type="ECO:0000259" key="8">
    <source>
        <dbReference type="Pfam" id="PF08532"/>
    </source>
</evidence>
<comment type="catalytic activity">
    <reaction evidence="1 6">
        <text>Hydrolysis of terminal non-reducing beta-D-galactose residues in beta-D-galactosides.</text>
        <dbReference type="EC" id="3.2.1.23"/>
    </reaction>
</comment>
<dbReference type="PANTHER" id="PTHR36447">
    <property type="entry name" value="BETA-GALACTOSIDASE GANA"/>
    <property type="match status" value="1"/>
</dbReference>
<dbReference type="RefSeq" id="WP_241446521.1">
    <property type="nucleotide sequence ID" value="NZ_BSUJ01000001.1"/>
</dbReference>
<organism evidence="10 11">
    <name type="scientific">Arsenicicoccus piscis</name>
    <dbReference type="NCBI Taxonomy" id="673954"/>
    <lineage>
        <taxon>Bacteria</taxon>
        <taxon>Bacillati</taxon>
        <taxon>Actinomycetota</taxon>
        <taxon>Actinomycetes</taxon>
        <taxon>Micrococcales</taxon>
        <taxon>Intrasporangiaceae</taxon>
        <taxon>Arsenicicoccus</taxon>
    </lineage>
</organism>
<dbReference type="InterPro" id="IPR013738">
    <property type="entry name" value="Beta_galactosidase_Trimer"/>
</dbReference>
<evidence type="ECO:0000313" key="11">
    <source>
        <dbReference type="Proteomes" id="UP001157109"/>
    </source>
</evidence>
<dbReference type="CDD" id="cd03143">
    <property type="entry name" value="A4_beta-galactosidase_middle_domain"/>
    <property type="match status" value="1"/>
</dbReference>
<name>A0ABQ6HPP3_9MICO</name>
<dbReference type="Gene3D" id="2.60.40.1180">
    <property type="entry name" value="Golgi alpha-mannosidase II"/>
    <property type="match status" value="1"/>
</dbReference>
<dbReference type="EC" id="3.2.1.23" evidence="3 6"/>
<dbReference type="Pfam" id="PF08532">
    <property type="entry name" value="Glyco_hydro_42M"/>
    <property type="match status" value="1"/>
</dbReference>
<proteinExistence type="inferred from homology"/>
<feature type="domain" description="Beta-galactosidase trimerisation" evidence="8">
    <location>
        <begin position="397"/>
        <end position="597"/>
    </location>
</feature>
<feature type="domain" description="Beta-galactosidase C-terminal" evidence="9">
    <location>
        <begin position="606"/>
        <end position="661"/>
    </location>
</feature>
<evidence type="ECO:0000256" key="3">
    <source>
        <dbReference type="ARBA" id="ARBA00012756"/>
    </source>
</evidence>
<dbReference type="SUPFAM" id="SSF52317">
    <property type="entry name" value="Class I glutamine amidotransferase-like"/>
    <property type="match status" value="1"/>
</dbReference>
<dbReference type="InterPro" id="IPR003476">
    <property type="entry name" value="Glyco_hydro_42"/>
</dbReference>
<keyword evidence="11" id="KW-1185">Reference proteome</keyword>
<comment type="similarity">
    <text evidence="2 6">Belongs to the glycosyl hydrolase 42 family.</text>
</comment>
<evidence type="ECO:0000259" key="7">
    <source>
        <dbReference type="Pfam" id="PF02449"/>
    </source>
</evidence>
<dbReference type="SUPFAM" id="SSF51445">
    <property type="entry name" value="(Trans)glycosidases"/>
    <property type="match status" value="1"/>
</dbReference>
<dbReference type="InterPro" id="IPR029062">
    <property type="entry name" value="Class_I_gatase-like"/>
</dbReference>
<dbReference type="InterPro" id="IPR013780">
    <property type="entry name" value="Glyco_hydro_b"/>
</dbReference>
<evidence type="ECO:0000256" key="2">
    <source>
        <dbReference type="ARBA" id="ARBA00005940"/>
    </source>
</evidence>
<dbReference type="Gene3D" id="3.40.50.880">
    <property type="match status" value="1"/>
</dbReference>
<evidence type="ECO:0000259" key="9">
    <source>
        <dbReference type="Pfam" id="PF08533"/>
    </source>
</evidence>
<dbReference type="PANTHER" id="PTHR36447:SF1">
    <property type="entry name" value="BETA-GALACTOSIDASE GANA"/>
    <property type="match status" value="1"/>
</dbReference>
<reference evidence="11" key="1">
    <citation type="journal article" date="2019" name="Int. J. Syst. Evol. Microbiol.">
        <title>The Global Catalogue of Microorganisms (GCM) 10K type strain sequencing project: providing services to taxonomists for standard genome sequencing and annotation.</title>
        <authorList>
            <consortium name="The Broad Institute Genomics Platform"/>
            <consortium name="The Broad Institute Genome Sequencing Center for Infectious Disease"/>
            <person name="Wu L."/>
            <person name="Ma J."/>
        </authorList>
    </citation>
    <scope>NUCLEOTIDE SEQUENCE [LARGE SCALE GENOMIC DNA]</scope>
    <source>
        <strain evidence="11">NBRC 105830</strain>
    </source>
</reference>
<comment type="caution">
    <text evidence="10">The sequence shown here is derived from an EMBL/GenBank/DDBJ whole genome shotgun (WGS) entry which is preliminary data.</text>
</comment>
<dbReference type="Proteomes" id="UP001157109">
    <property type="component" value="Unassembled WGS sequence"/>
</dbReference>
<dbReference type="EMBL" id="BSUJ01000001">
    <property type="protein sequence ID" value="GMA20439.1"/>
    <property type="molecule type" value="Genomic_DNA"/>
</dbReference>
<keyword evidence="4 6" id="KW-0378">Hydrolase</keyword>
<feature type="domain" description="Glycoside hydrolase family 42 N-terminal" evidence="7">
    <location>
        <begin position="14"/>
        <end position="384"/>
    </location>
</feature>
<protein>
    <recommendedName>
        <fullName evidence="3 6">Beta-galactosidase</fullName>
        <shortName evidence="6">Beta-gal</shortName>
        <ecNumber evidence="3 6">3.2.1.23</ecNumber>
    </recommendedName>
</protein>
<keyword evidence="5 6" id="KW-0326">Glycosidase</keyword>
<evidence type="ECO:0000256" key="1">
    <source>
        <dbReference type="ARBA" id="ARBA00001412"/>
    </source>
</evidence>
<dbReference type="Pfam" id="PF02449">
    <property type="entry name" value="Glyco_hydro_42"/>
    <property type="match status" value="1"/>
</dbReference>
<gene>
    <name evidence="10" type="ORF">GCM10025862_24600</name>
</gene>
<evidence type="ECO:0000256" key="6">
    <source>
        <dbReference type="PIRNR" id="PIRNR001084"/>
    </source>
</evidence>